<keyword evidence="3" id="KW-0804">Transcription</keyword>
<evidence type="ECO:0000313" key="7">
    <source>
        <dbReference type="EMBL" id="KAL2831317.1"/>
    </source>
</evidence>
<evidence type="ECO:0000256" key="2">
    <source>
        <dbReference type="ARBA" id="ARBA00023125"/>
    </source>
</evidence>
<feature type="domain" description="Zn(2)-C6 fungal-type" evidence="6">
    <location>
        <begin position="13"/>
        <end position="43"/>
    </location>
</feature>
<dbReference type="PANTHER" id="PTHR47784:SF5">
    <property type="entry name" value="STEROL UPTAKE CONTROL PROTEIN 2"/>
    <property type="match status" value="1"/>
</dbReference>
<dbReference type="InterPro" id="IPR021858">
    <property type="entry name" value="Fun_TF"/>
</dbReference>
<evidence type="ECO:0000259" key="6">
    <source>
        <dbReference type="PROSITE" id="PS50048"/>
    </source>
</evidence>
<reference evidence="7 8" key="1">
    <citation type="submission" date="2024-07" db="EMBL/GenBank/DDBJ databases">
        <title>Section-level genome sequencing and comparative genomics of Aspergillus sections Usti and Cavernicolus.</title>
        <authorList>
            <consortium name="Lawrence Berkeley National Laboratory"/>
            <person name="Nybo J.L."/>
            <person name="Vesth T.C."/>
            <person name="Theobald S."/>
            <person name="Frisvad J.C."/>
            <person name="Larsen T.O."/>
            <person name="Kjaerboelling I."/>
            <person name="Rothschild-Mancinelli K."/>
            <person name="Lyhne E.K."/>
            <person name="Kogle M.E."/>
            <person name="Barry K."/>
            <person name="Clum A."/>
            <person name="Na H."/>
            <person name="Ledsgaard L."/>
            <person name="Lin J."/>
            <person name="Lipzen A."/>
            <person name="Kuo A."/>
            <person name="Riley R."/>
            <person name="Mondo S."/>
            <person name="Labutti K."/>
            <person name="Haridas S."/>
            <person name="Pangalinan J."/>
            <person name="Salamov A.A."/>
            <person name="Simmons B.A."/>
            <person name="Magnuson J.K."/>
            <person name="Chen J."/>
            <person name="Drula E."/>
            <person name="Henrissat B."/>
            <person name="Wiebenga A."/>
            <person name="Lubbers R.J."/>
            <person name="Gomes A.C."/>
            <person name="Makela M.R."/>
            <person name="Stajich J."/>
            <person name="Grigoriev I.V."/>
            <person name="Mortensen U.H."/>
            <person name="De Vries R.P."/>
            <person name="Baker S.E."/>
            <person name="Andersen M.R."/>
        </authorList>
    </citation>
    <scope>NUCLEOTIDE SEQUENCE [LARGE SCALE GENOMIC DNA]</scope>
    <source>
        <strain evidence="7 8">CBS 123904</strain>
    </source>
</reference>
<keyword evidence="1" id="KW-0805">Transcription regulation</keyword>
<proteinExistence type="predicted"/>
<name>A0ABR4IUR5_9EURO</name>
<keyword evidence="4" id="KW-0539">Nucleus</keyword>
<comment type="caution">
    <text evidence="7">The sequence shown here is derived from an EMBL/GenBank/DDBJ whole genome shotgun (WGS) entry which is preliminary data.</text>
</comment>
<dbReference type="PROSITE" id="PS50048">
    <property type="entry name" value="ZN2_CY6_FUNGAL_2"/>
    <property type="match status" value="1"/>
</dbReference>
<dbReference type="CDD" id="cd00067">
    <property type="entry name" value="GAL4"/>
    <property type="match status" value="1"/>
</dbReference>
<dbReference type="EMBL" id="JBFXLU010000285">
    <property type="protein sequence ID" value="KAL2831317.1"/>
    <property type="molecule type" value="Genomic_DNA"/>
</dbReference>
<sequence length="406" mass="45972">MAQRRSHQKSRHGCLECKRRRVKCDESRPVCANCARRQTDCEYDSSGPLRWMTDEPSRSPRPLSDRQQAPPSPDFSLLGQFRSNNSSNNGDTPLPPLNLCDLELMLQWVNETYAVLSRSQHTEDIWRTYVPEEGVSHPFLMHGILALAAVHIAQTRVPRASGDNNVQASRDYLQIAVSHQNQALALFREQLGDVNPTNGKAMFAFASITVLYAFGFPRTPDPGSTAVGDLVQAFVLVRGVQHVLSQAMSTIFEDRVWAPIRQVNEYDPTLPIEARAAIDQLHKANEACTRQDPILHDSALYQEAIDHLADLMAAINAGLGFALACRWAIKLQPAFVDRIRDRRPLALAILAHWCALLIRLQDVWFGIEWGTRVAQEIWYVLDDNWRPLIHGCMEQIFGKQYLMIER</sequence>
<dbReference type="Pfam" id="PF11951">
    <property type="entry name" value="Fungal_trans_2"/>
    <property type="match status" value="1"/>
</dbReference>
<gene>
    <name evidence="7" type="ORF">BJY01DRAFT_108590</name>
</gene>
<dbReference type="InterPro" id="IPR001138">
    <property type="entry name" value="Zn2Cys6_DnaBD"/>
</dbReference>
<dbReference type="PANTHER" id="PTHR47784">
    <property type="entry name" value="STEROL UPTAKE CONTROL PROTEIN 2"/>
    <property type="match status" value="1"/>
</dbReference>
<dbReference type="Gene3D" id="4.10.240.10">
    <property type="entry name" value="Zn(2)-C6 fungal-type DNA-binding domain"/>
    <property type="match status" value="1"/>
</dbReference>
<evidence type="ECO:0000313" key="8">
    <source>
        <dbReference type="Proteomes" id="UP001610446"/>
    </source>
</evidence>
<feature type="compositionally biased region" description="Polar residues" evidence="5">
    <location>
        <begin position="81"/>
        <end position="91"/>
    </location>
</feature>
<dbReference type="Pfam" id="PF00172">
    <property type="entry name" value="Zn_clus"/>
    <property type="match status" value="1"/>
</dbReference>
<dbReference type="SUPFAM" id="SSF57701">
    <property type="entry name" value="Zn2/Cys6 DNA-binding domain"/>
    <property type="match status" value="1"/>
</dbReference>
<dbReference type="PROSITE" id="PS00463">
    <property type="entry name" value="ZN2_CY6_FUNGAL_1"/>
    <property type="match status" value="1"/>
</dbReference>
<evidence type="ECO:0000256" key="1">
    <source>
        <dbReference type="ARBA" id="ARBA00023015"/>
    </source>
</evidence>
<evidence type="ECO:0000256" key="4">
    <source>
        <dbReference type="ARBA" id="ARBA00023242"/>
    </source>
</evidence>
<dbReference type="InterPro" id="IPR053157">
    <property type="entry name" value="Sterol_Uptake_Regulator"/>
</dbReference>
<keyword evidence="2" id="KW-0238">DNA-binding</keyword>
<dbReference type="Proteomes" id="UP001610446">
    <property type="component" value="Unassembled WGS sequence"/>
</dbReference>
<dbReference type="InterPro" id="IPR036864">
    <property type="entry name" value="Zn2-C6_fun-type_DNA-bd_sf"/>
</dbReference>
<organism evidence="7 8">
    <name type="scientific">Aspergillus pseudoustus</name>
    <dbReference type="NCBI Taxonomy" id="1810923"/>
    <lineage>
        <taxon>Eukaryota</taxon>
        <taxon>Fungi</taxon>
        <taxon>Dikarya</taxon>
        <taxon>Ascomycota</taxon>
        <taxon>Pezizomycotina</taxon>
        <taxon>Eurotiomycetes</taxon>
        <taxon>Eurotiomycetidae</taxon>
        <taxon>Eurotiales</taxon>
        <taxon>Aspergillaceae</taxon>
        <taxon>Aspergillus</taxon>
        <taxon>Aspergillus subgen. Nidulantes</taxon>
    </lineage>
</organism>
<evidence type="ECO:0000256" key="5">
    <source>
        <dbReference type="SAM" id="MobiDB-lite"/>
    </source>
</evidence>
<protein>
    <recommendedName>
        <fullName evidence="6">Zn(2)-C6 fungal-type domain-containing protein</fullName>
    </recommendedName>
</protein>
<dbReference type="SMART" id="SM00066">
    <property type="entry name" value="GAL4"/>
    <property type="match status" value="1"/>
</dbReference>
<keyword evidence="8" id="KW-1185">Reference proteome</keyword>
<feature type="region of interest" description="Disordered" evidence="5">
    <location>
        <begin position="41"/>
        <end position="94"/>
    </location>
</feature>
<evidence type="ECO:0000256" key="3">
    <source>
        <dbReference type="ARBA" id="ARBA00023163"/>
    </source>
</evidence>
<accession>A0ABR4IUR5</accession>